<organism evidence="12 13">
    <name type="scientific">Helianthus annuus</name>
    <name type="common">Common sunflower</name>
    <dbReference type="NCBI Taxonomy" id="4232"/>
    <lineage>
        <taxon>Eukaryota</taxon>
        <taxon>Viridiplantae</taxon>
        <taxon>Streptophyta</taxon>
        <taxon>Embryophyta</taxon>
        <taxon>Tracheophyta</taxon>
        <taxon>Spermatophyta</taxon>
        <taxon>Magnoliopsida</taxon>
        <taxon>eudicotyledons</taxon>
        <taxon>Gunneridae</taxon>
        <taxon>Pentapetalae</taxon>
        <taxon>asterids</taxon>
        <taxon>campanulids</taxon>
        <taxon>Asterales</taxon>
        <taxon>Asteraceae</taxon>
        <taxon>Asteroideae</taxon>
        <taxon>Heliantheae alliance</taxon>
        <taxon>Heliantheae</taxon>
        <taxon>Helianthus</taxon>
    </lineage>
</organism>
<reference evidence="11" key="3">
    <citation type="submission" date="2020-06" db="EMBL/GenBank/DDBJ databases">
        <title>Helianthus annuus Genome sequencing and assembly Release 2.</title>
        <authorList>
            <person name="Gouzy J."/>
            <person name="Langlade N."/>
            <person name="Munos S."/>
        </authorList>
    </citation>
    <scope>NUCLEOTIDE SEQUENCE</scope>
    <source>
        <tissue evidence="11">Leaves</tissue>
    </source>
</reference>
<dbReference type="InterPro" id="IPR045052">
    <property type="entry name" value="Copine"/>
</dbReference>
<dbReference type="CDD" id="cd04048">
    <property type="entry name" value="C2A_Copine"/>
    <property type="match status" value="1"/>
</dbReference>
<dbReference type="InterPro" id="IPR010734">
    <property type="entry name" value="Copine_C"/>
</dbReference>
<evidence type="ECO:0000313" key="13">
    <source>
        <dbReference type="Proteomes" id="UP000215914"/>
    </source>
</evidence>
<proteinExistence type="inferred from homology"/>
<dbReference type="SUPFAM" id="SSF53300">
    <property type="entry name" value="vWA-like"/>
    <property type="match status" value="1"/>
</dbReference>
<keyword evidence="5" id="KW-0677">Repeat</keyword>
<dbReference type="SMART" id="SM00327">
    <property type="entry name" value="VWA"/>
    <property type="match status" value="1"/>
</dbReference>
<dbReference type="InterPro" id="IPR000008">
    <property type="entry name" value="C2_dom"/>
</dbReference>
<evidence type="ECO:0000256" key="9">
    <source>
        <dbReference type="ARBA" id="ARBA00023288"/>
    </source>
</evidence>
<keyword evidence="13" id="KW-1185">Reference proteome</keyword>
<dbReference type="SUPFAM" id="SSF49562">
    <property type="entry name" value="C2 domain (Calcium/lipid-binding domain, CaLB)"/>
    <property type="match status" value="2"/>
</dbReference>
<dbReference type="OMA" id="XVIAEEL"/>
<protein>
    <submittedName>
        <fullName evidence="11">C2 domain, von Willebrand factor, type A, copine, protein BONZAI, C2 domain superfamily</fullName>
    </submittedName>
    <submittedName>
        <fullName evidence="12">Putative copine-1</fullName>
    </submittedName>
</protein>
<dbReference type="SMART" id="SM00239">
    <property type="entry name" value="C2"/>
    <property type="match status" value="2"/>
</dbReference>
<evidence type="ECO:0000256" key="8">
    <source>
        <dbReference type="ARBA" id="ARBA00023136"/>
    </source>
</evidence>
<evidence type="ECO:0000256" key="4">
    <source>
        <dbReference type="ARBA" id="ARBA00022723"/>
    </source>
</evidence>
<evidence type="ECO:0000259" key="10">
    <source>
        <dbReference type="PROSITE" id="PS50004"/>
    </source>
</evidence>
<dbReference type="InterPro" id="IPR037768">
    <property type="entry name" value="C2B_Copine"/>
</dbReference>
<keyword evidence="8" id="KW-0472">Membrane</keyword>
<dbReference type="Proteomes" id="UP000215914">
    <property type="component" value="Chromosome 5"/>
</dbReference>
<dbReference type="InterPro" id="IPR002035">
    <property type="entry name" value="VWF_A"/>
</dbReference>
<reference evidence="11 13" key="1">
    <citation type="journal article" date="2017" name="Nature">
        <title>The sunflower genome provides insights into oil metabolism, flowering and Asterid evolution.</title>
        <authorList>
            <person name="Badouin H."/>
            <person name="Gouzy J."/>
            <person name="Grassa C.J."/>
            <person name="Murat F."/>
            <person name="Staton S.E."/>
            <person name="Cottret L."/>
            <person name="Lelandais-Briere C."/>
            <person name="Owens G.L."/>
            <person name="Carrere S."/>
            <person name="Mayjonade B."/>
            <person name="Legrand L."/>
            <person name="Gill N."/>
            <person name="Kane N.C."/>
            <person name="Bowers J.E."/>
            <person name="Hubner S."/>
            <person name="Bellec A."/>
            <person name="Berard A."/>
            <person name="Berges H."/>
            <person name="Blanchet N."/>
            <person name="Boniface M.C."/>
            <person name="Brunel D."/>
            <person name="Catrice O."/>
            <person name="Chaidir N."/>
            <person name="Claudel C."/>
            <person name="Donnadieu C."/>
            <person name="Faraut T."/>
            <person name="Fievet G."/>
            <person name="Helmstetter N."/>
            <person name="King M."/>
            <person name="Knapp S.J."/>
            <person name="Lai Z."/>
            <person name="Le Paslier M.C."/>
            <person name="Lippi Y."/>
            <person name="Lorenzon L."/>
            <person name="Mandel J.R."/>
            <person name="Marage G."/>
            <person name="Marchand G."/>
            <person name="Marquand E."/>
            <person name="Bret-Mestries E."/>
            <person name="Morien E."/>
            <person name="Nambeesan S."/>
            <person name="Nguyen T."/>
            <person name="Pegot-Espagnet P."/>
            <person name="Pouilly N."/>
            <person name="Raftis F."/>
            <person name="Sallet E."/>
            <person name="Schiex T."/>
            <person name="Thomas J."/>
            <person name="Vandecasteele C."/>
            <person name="Vares D."/>
            <person name="Vear F."/>
            <person name="Vautrin S."/>
            <person name="Crespi M."/>
            <person name="Mangin B."/>
            <person name="Burke J.M."/>
            <person name="Salse J."/>
            <person name="Munos S."/>
            <person name="Vincourt P."/>
            <person name="Rieseberg L.H."/>
            <person name="Langlade N.B."/>
        </authorList>
    </citation>
    <scope>NUCLEOTIDE SEQUENCE [LARGE SCALE GENOMIC DNA]</scope>
    <source>
        <strain evidence="13">cv. SF193</strain>
        <tissue evidence="11">Leaves</tissue>
    </source>
</reference>
<dbReference type="AlphaFoldDB" id="A0A251URY6"/>
<dbReference type="CDD" id="cd04047">
    <property type="entry name" value="C2B_Copine"/>
    <property type="match status" value="1"/>
</dbReference>
<dbReference type="InterPro" id="IPR036465">
    <property type="entry name" value="vWFA_dom_sf"/>
</dbReference>
<dbReference type="GO" id="GO:0005544">
    <property type="term" value="F:calcium-dependent phospholipid binding"/>
    <property type="evidence" value="ECO:0000318"/>
    <property type="project" value="GO_Central"/>
</dbReference>
<dbReference type="CDD" id="cd01459">
    <property type="entry name" value="vWA_copine_like"/>
    <property type="match status" value="1"/>
</dbReference>
<keyword evidence="4" id="KW-0479">Metal-binding</keyword>
<evidence type="ECO:0000256" key="2">
    <source>
        <dbReference type="ARBA" id="ARBA00009048"/>
    </source>
</evidence>
<evidence type="ECO:0000256" key="1">
    <source>
        <dbReference type="ARBA" id="ARBA00004193"/>
    </source>
</evidence>
<comment type="subcellular location">
    <subcellularLocation>
        <location evidence="1">Cell membrane</location>
        <topology evidence="1">Lipid-anchor</topology>
    </subcellularLocation>
</comment>
<dbReference type="OrthoDB" id="5855668at2759"/>
<dbReference type="GO" id="GO:0046872">
    <property type="term" value="F:metal ion binding"/>
    <property type="evidence" value="ECO:0007669"/>
    <property type="project" value="UniProtKB-KW"/>
</dbReference>
<reference evidence="12" key="2">
    <citation type="submission" date="2017-02" db="EMBL/GenBank/DDBJ databases">
        <title>Sunflower complete genome.</title>
        <authorList>
            <person name="Langlade N."/>
            <person name="Munos S."/>
        </authorList>
    </citation>
    <scope>NUCLEOTIDE SEQUENCE [LARGE SCALE GENOMIC DNA]</scope>
    <source>
        <tissue evidence="12">Leaves</tissue>
    </source>
</reference>
<keyword evidence="3" id="KW-1003">Cell membrane</keyword>
<gene>
    <name evidence="12" type="primary">CPNE1</name>
    <name evidence="12" type="ORF">HannXRQ_Chr05g0155391</name>
    <name evidence="11" type="ORF">HanXRQr2_Chr05g0227301</name>
</gene>
<dbReference type="PANTHER" id="PTHR10857">
    <property type="entry name" value="COPINE"/>
    <property type="match status" value="1"/>
</dbReference>
<dbReference type="EMBL" id="MNCJ02000320">
    <property type="protein sequence ID" value="KAF5806931.1"/>
    <property type="molecule type" value="Genomic_DNA"/>
</dbReference>
<dbReference type="Gramene" id="mRNA:HanXRQr2_Chr05g0227301">
    <property type="protein sequence ID" value="mRNA:HanXRQr2_Chr05g0227301"/>
    <property type="gene ID" value="HanXRQr2_Chr05g0227301"/>
</dbReference>
<keyword evidence="9" id="KW-0449">Lipoprotein</keyword>
<name>A0A251URY6_HELAN</name>
<dbReference type="FunFam" id="2.60.40.150:FF:000168">
    <property type="entry name" value="Protein BONZAI 1"/>
    <property type="match status" value="1"/>
</dbReference>
<keyword evidence="6" id="KW-0611">Plant defense</keyword>
<dbReference type="GO" id="GO:0071277">
    <property type="term" value="P:cellular response to calcium ion"/>
    <property type="evidence" value="ECO:0000318"/>
    <property type="project" value="GO_Central"/>
</dbReference>
<dbReference type="Pfam" id="PF00168">
    <property type="entry name" value="C2"/>
    <property type="match status" value="2"/>
</dbReference>
<accession>A0A251URY6</accession>
<comment type="similarity">
    <text evidence="2">Belongs to the copine family.</text>
</comment>
<dbReference type="GO" id="GO:0005886">
    <property type="term" value="C:plasma membrane"/>
    <property type="evidence" value="ECO:0000318"/>
    <property type="project" value="GO_Central"/>
</dbReference>
<dbReference type="Pfam" id="PF07002">
    <property type="entry name" value="Copine"/>
    <property type="match status" value="1"/>
</dbReference>
<dbReference type="EMBL" id="CM007894">
    <property type="protein sequence ID" value="OTG26140.1"/>
    <property type="molecule type" value="Genomic_DNA"/>
</dbReference>
<dbReference type="GO" id="GO:0006952">
    <property type="term" value="P:defense response"/>
    <property type="evidence" value="ECO:0007669"/>
    <property type="project" value="UniProtKB-KW"/>
</dbReference>
<dbReference type="FunCoup" id="A0A251URY6">
    <property type="interactions" value="1809"/>
</dbReference>
<feature type="domain" description="C2" evidence="10">
    <location>
        <begin position="26"/>
        <end position="160"/>
    </location>
</feature>
<feature type="domain" description="C2" evidence="10">
    <location>
        <begin position="176"/>
        <end position="303"/>
    </location>
</feature>
<evidence type="ECO:0000313" key="11">
    <source>
        <dbReference type="EMBL" id="KAF5806931.1"/>
    </source>
</evidence>
<dbReference type="PANTHER" id="PTHR10857:SF106">
    <property type="entry name" value="C2 DOMAIN-CONTAINING PROTEIN"/>
    <property type="match status" value="1"/>
</dbReference>
<evidence type="ECO:0000256" key="5">
    <source>
        <dbReference type="ARBA" id="ARBA00022737"/>
    </source>
</evidence>
<dbReference type="PROSITE" id="PS50004">
    <property type="entry name" value="C2"/>
    <property type="match status" value="2"/>
</dbReference>
<sequence>MGNCFSGDGHGKFAVGGTSSAPNTHASNDAVDNFFSSRGHRGLFSQIELSLSASNLRDRDVLSKSDPLAVVYTKGKDGSLQELGRTEVVSNSLNPQWITKINVTYCFETVQTLLFRVYDVDTQFHGPEVKTLKLDDQQYLGECTCKLSQIVTDPKRSWTADLVTIAESTESTRPKKLGQLTVNAEEELISKTTVELTFRCSDLENKDFFSKSDCFLVISKYVRSGASGPTIPICRTEVLNNNLNPKWKPIFLNMSQVGNKDAPLIIECFNFNSNGKHDLLGKAQKSIAELEKLSSSKQGENLFLPVYIGKDHQSKVLKSQLFVDEFSESVRHSFLDYLLGGCEMNFMVAIDFTASNGNPRLPDSLHYVDHSGRPNAYQKAIQEVGDVLQFYDHDKEFPAWGFGGRPIDGPISHCFNLNGSSGNKPTVSGIQGIMNAYGQALSNVSLAGPTLFGPVINSAAKLASESVAADEHKYFVLLIITDGVITDQQETIDALVMASDLPLSVLIVGVGGADFKEMEILDADNGEKLHSSTGRVASRDIVQFVPFRDVQGGEISVVRSLLAELPSQFLTYMKNNDIQPKTKLPTT</sequence>
<evidence type="ECO:0000256" key="6">
    <source>
        <dbReference type="ARBA" id="ARBA00022821"/>
    </source>
</evidence>
<keyword evidence="7" id="KW-0106">Calcium</keyword>
<evidence type="ECO:0000256" key="7">
    <source>
        <dbReference type="ARBA" id="ARBA00022837"/>
    </source>
</evidence>
<dbReference type="InParanoid" id="A0A251URY6"/>
<evidence type="ECO:0000256" key="3">
    <source>
        <dbReference type="ARBA" id="ARBA00022475"/>
    </source>
</evidence>
<dbReference type="InterPro" id="IPR035892">
    <property type="entry name" value="C2_domain_sf"/>
</dbReference>
<evidence type="ECO:0000313" key="12">
    <source>
        <dbReference type="EMBL" id="OTG26140.1"/>
    </source>
</evidence>
<dbReference type="Gene3D" id="2.60.40.150">
    <property type="entry name" value="C2 domain"/>
    <property type="match status" value="2"/>
</dbReference>